<dbReference type="AlphaFoldDB" id="A0AAJ0GNP5"/>
<dbReference type="Proteomes" id="UP001273166">
    <property type="component" value="Unassembled WGS sequence"/>
</dbReference>
<comment type="caution">
    <text evidence="1">The sequence shown here is derived from an EMBL/GenBank/DDBJ whole genome shotgun (WGS) entry which is preliminary data.</text>
</comment>
<sequence>MQTALRSCSFFRKAAALNPVIQAATTTSLLSGWSRCCSADASGPRHRWSRVVAARPRRFNWHLHYLHSDTGIETATMRLFRGTTPPTFIC</sequence>
<evidence type="ECO:0000313" key="2">
    <source>
        <dbReference type="Proteomes" id="UP001273166"/>
    </source>
</evidence>
<evidence type="ECO:0000313" key="1">
    <source>
        <dbReference type="EMBL" id="KAK3303312.1"/>
    </source>
</evidence>
<keyword evidence="2" id="KW-1185">Reference proteome</keyword>
<dbReference type="EMBL" id="JAUDZG010000006">
    <property type="protein sequence ID" value="KAK3303312.1"/>
    <property type="molecule type" value="Genomic_DNA"/>
</dbReference>
<organism evidence="1 2">
    <name type="scientific">Chaetomium strumarium</name>
    <dbReference type="NCBI Taxonomy" id="1170767"/>
    <lineage>
        <taxon>Eukaryota</taxon>
        <taxon>Fungi</taxon>
        <taxon>Dikarya</taxon>
        <taxon>Ascomycota</taxon>
        <taxon>Pezizomycotina</taxon>
        <taxon>Sordariomycetes</taxon>
        <taxon>Sordariomycetidae</taxon>
        <taxon>Sordariales</taxon>
        <taxon>Chaetomiaceae</taxon>
        <taxon>Chaetomium</taxon>
    </lineage>
</organism>
<proteinExistence type="predicted"/>
<reference evidence="1" key="1">
    <citation type="journal article" date="2023" name="Mol. Phylogenet. Evol.">
        <title>Genome-scale phylogeny and comparative genomics of the fungal order Sordariales.</title>
        <authorList>
            <person name="Hensen N."/>
            <person name="Bonometti L."/>
            <person name="Westerberg I."/>
            <person name="Brannstrom I.O."/>
            <person name="Guillou S."/>
            <person name="Cros-Aarteil S."/>
            <person name="Calhoun S."/>
            <person name="Haridas S."/>
            <person name="Kuo A."/>
            <person name="Mondo S."/>
            <person name="Pangilinan J."/>
            <person name="Riley R."/>
            <person name="LaButti K."/>
            <person name="Andreopoulos B."/>
            <person name="Lipzen A."/>
            <person name="Chen C."/>
            <person name="Yan M."/>
            <person name="Daum C."/>
            <person name="Ng V."/>
            <person name="Clum A."/>
            <person name="Steindorff A."/>
            <person name="Ohm R.A."/>
            <person name="Martin F."/>
            <person name="Silar P."/>
            <person name="Natvig D.O."/>
            <person name="Lalanne C."/>
            <person name="Gautier V."/>
            <person name="Ament-Velasquez S.L."/>
            <person name="Kruys A."/>
            <person name="Hutchinson M.I."/>
            <person name="Powell A.J."/>
            <person name="Barry K."/>
            <person name="Miller A.N."/>
            <person name="Grigoriev I.V."/>
            <person name="Debuchy R."/>
            <person name="Gladieux P."/>
            <person name="Hiltunen Thoren M."/>
            <person name="Johannesson H."/>
        </authorList>
    </citation>
    <scope>NUCLEOTIDE SEQUENCE</scope>
    <source>
        <strain evidence="1">CBS 333.67</strain>
    </source>
</reference>
<accession>A0AAJ0GNP5</accession>
<gene>
    <name evidence="1" type="ORF">B0T15DRAFT_270753</name>
</gene>
<name>A0AAJ0GNP5_9PEZI</name>
<dbReference type="GeneID" id="87882280"/>
<protein>
    <submittedName>
        <fullName evidence="1">Uncharacterized protein</fullName>
    </submittedName>
</protein>
<dbReference type="RefSeq" id="XP_062719092.1">
    <property type="nucleotide sequence ID" value="XM_062863451.1"/>
</dbReference>
<reference evidence="1" key="2">
    <citation type="submission" date="2023-06" db="EMBL/GenBank/DDBJ databases">
        <authorList>
            <consortium name="Lawrence Berkeley National Laboratory"/>
            <person name="Mondo S.J."/>
            <person name="Hensen N."/>
            <person name="Bonometti L."/>
            <person name="Westerberg I."/>
            <person name="Brannstrom I.O."/>
            <person name="Guillou S."/>
            <person name="Cros-Aarteil S."/>
            <person name="Calhoun S."/>
            <person name="Haridas S."/>
            <person name="Kuo A."/>
            <person name="Pangilinan J."/>
            <person name="Riley R."/>
            <person name="Labutti K."/>
            <person name="Andreopoulos B."/>
            <person name="Lipzen A."/>
            <person name="Chen C."/>
            <person name="Yanf M."/>
            <person name="Daum C."/>
            <person name="Ng V."/>
            <person name="Clum A."/>
            <person name="Steindorff A."/>
            <person name="Ohm R."/>
            <person name="Martin F."/>
            <person name="Silar P."/>
            <person name="Natvig D."/>
            <person name="Lalanne C."/>
            <person name="Gautier V."/>
            <person name="Ament-Velasquez S.L."/>
            <person name="Kruys A."/>
            <person name="Hutchinson M.I."/>
            <person name="Powell A.J."/>
            <person name="Barry K."/>
            <person name="Miller A.N."/>
            <person name="Grigoriev I.V."/>
            <person name="Debuchy R."/>
            <person name="Gladieux P."/>
            <person name="Thoren M.H."/>
            <person name="Johannesson H."/>
        </authorList>
    </citation>
    <scope>NUCLEOTIDE SEQUENCE</scope>
    <source>
        <strain evidence="1">CBS 333.67</strain>
    </source>
</reference>